<dbReference type="AlphaFoldDB" id="A0A6N3A0T4"/>
<evidence type="ECO:0000313" key="1">
    <source>
        <dbReference type="EMBL" id="VYT85519.1"/>
    </source>
</evidence>
<protein>
    <recommendedName>
        <fullName evidence="2">DUF2313 domain-containing protein</fullName>
    </recommendedName>
</protein>
<proteinExistence type="predicted"/>
<accession>A0A6N3A0T4</accession>
<evidence type="ECO:0008006" key="2">
    <source>
        <dbReference type="Google" id="ProtNLM"/>
    </source>
</evidence>
<name>A0A6N3A0T4_9FIRM</name>
<dbReference type="Pfam" id="PF10076">
    <property type="entry name" value="Phage_Mu_Gp48"/>
    <property type="match status" value="1"/>
</dbReference>
<dbReference type="RefSeq" id="WP_021841332.1">
    <property type="nucleotide sequence ID" value="NZ_CACRUX010000021.1"/>
</dbReference>
<organism evidence="1">
    <name type="scientific">Veillonella ratti</name>
    <dbReference type="NCBI Taxonomy" id="103892"/>
    <lineage>
        <taxon>Bacteria</taxon>
        <taxon>Bacillati</taxon>
        <taxon>Bacillota</taxon>
        <taxon>Negativicutes</taxon>
        <taxon>Veillonellales</taxon>
        <taxon>Veillonellaceae</taxon>
        <taxon>Veillonella</taxon>
    </lineage>
</organism>
<gene>
    <name evidence="1" type="ORF">VRLFYP33_00622</name>
</gene>
<sequence>MIFELLRTYKVDVMRYLPKFLAKDKSFNAVQGTLSYEHEQYRLKVIDIAKQFFVETATWGLADWERVYALPSTGTIENRRIALLRKIRARDTVTNNRMQSLIDSVVFTKDATLVENVAPGVFRIDMETMIVLDELRAIVDFYKPAHLTYLIAHAFFTQGQFFYAGAVSEFDILSIEKGTDGDIDTGRAPVAYAGSVSVFDNVFIGGNHESI</sequence>
<dbReference type="InterPro" id="IPR018755">
    <property type="entry name" value="Phage_Mu_Gp48"/>
</dbReference>
<reference evidence="1" key="1">
    <citation type="submission" date="2019-11" db="EMBL/GenBank/DDBJ databases">
        <authorList>
            <person name="Feng L."/>
        </authorList>
    </citation>
    <scope>NUCLEOTIDE SEQUENCE</scope>
    <source>
        <strain evidence="1">VrattiLFYP33</strain>
    </source>
</reference>
<dbReference type="EMBL" id="CACRUX010000021">
    <property type="protein sequence ID" value="VYT85519.1"/>
    <property type="molecule type" value="Genomic_DNA"/>
</dbReference>